<dbReference type="GO" id="GO:0019264">
    <property type="term" value="P:glycine biosynthetic process from serine"/>
    <property type="evidence" value="ECO:0007669"/>
    <property type="project" value="UniProtKB-UniRule"/>
</dbReference>
<dbReference type="GO" id="GO:0005829">
    <property type="term" value="C:cytosol"/>
    <property type="evidence" value="ECO:0007669"/>
    <property type="project" value="TreeGrafter"/>
</dbReference>
<dbReference type="PANTHER" id="PTHR11680:SF35">
    <property type="entry name" value="SERINE HYDROXYMETHYLTRANSFERASE 1"/>
    <property type="match status" value="1"/>
</dbReference>
<evidence type="ECO:0000256" key="3">
    <source>
        <dbReference type="ARBA" id="ARBA00004496"/>
    </source>
</evidence>
<dbReference type="InterPro" id="IPR015422">
    <property type="entry name" value="PyrdxlP-dep_Trfase_small"/>
</dbReference>
<comment type="catalytic activity">
    <reaction evidence="1 13">
        <text>(6R)-5,10-methylene-5,6,7,8-tetrahydrofolate + glycine + H2O = (6S)-5,6,7,8-tetrahydrofolate + L-serine</text>
        <dbReference type="Rhea" id="RHEA:15481"/>
        <dbReference type="ChEBI" id="CHEBI:15377"/>
        <dbReference type="ChEBI" id="CHEBI:15636"/>
        <dbReference type="ChEBI" id="CHEBI:33384"/>
        <dbReference type="ChEBI" id="CHEBI:57305"/>
        <dbReference type="ChEBI" id="CHEBI:57453"/>
        <dbReference type="EC" id="2.1.2.1"/>
    </reaction>
</comment>
<dbReference type="InterPro" id="IPR003500">
    <property type="entry name" value="RpiB_LacA_LacB"/>
</dbReference>
<comment type="similarity">
    <text evidence="4 13">Belongs to the SHMT family.</text>
</comment>
<feature type="binding site" evidence="13">
    <location>
        <begin position="498"/>
        <end position="500"/>
    </location>
    <ligand>
        <name>(6S)-5,6,7,8-tetrahydrofolate</name>
        <dbReference type="ChEBI" id="CHEBI:57453"/>
    </ligand>
</feature>
<comment type="pathway">
    <text evidence="13">One-carbon metabolism; tetrahydrofolate interconversion.</text>
</comment>
<comment type="pathway">
    <text evidence="13">Amino-acid biosynthesis; glycine biosynthesis; glycine from L-serine: step 1/1.</text>
</comment>
<dbReference type="InterPro" id="IPR036569">
    <property type="entry name" value="RpiB_LacA_LacB_sf"/>
</dbReference>
<dbReference type="NCBIfam" id="TIGR01120">
    <property type="entry name" value="rpiB"/>
    <property type="match status" value="1"/>
</dbReference>
<dbReference type="FunFam" id="3.40.640.10:FF:000001">
    <property type="entry name" value="Serine hydroxymethyltransferase"/>
    <property type="match status" value="1"/>
</dbReference>
<feature type="binding site" evidence="13">
    <location>
        <begin position="270"/>
        <end position="272"/>
    </location>
    <ligand>
        <name>(6S)-5,6,7,8-tetrahydrofolate</name>
        <dbReference type="ChEBI" id="CHEBI:57453"/>
    </ligand>
</feature>
<evidence type="ECO:0000256" key="10">
    <source>
        <dbReference type="ARBA" id="ARBA00022679"/>
    </source>
</evidence>
<protein>
    <recommendedName>
        <fullName evidence="13">Serine hydroxymethyltransferase</fullName>
        <shortName evidence="13">SHMT</shortName>
        <shortName evidence="13">Serine methylase</shortName>
        <ecNumber evidence="13">2.1.2.1</ecNumber>
    </recommendedName>
</protein>
<dbReference type="InterPro" id="IPR019798">
    <property type="entry name" value="Ser_HO-MeTrfase_PLP_BS"/>
</dbReference>
<dbReference type="Pfam" id="PF02502">
    <property type="entry name" value="LacAB_rpiB"/>
    <property type="match status" value="1"/>
</dbReference>
<dbReference type="InterPro" id="IPR001085">
    <property type="entry name" value="Ser_HO-MeTrfase"/>
</dbReference>
<dbReference type="Proteomes" id="UP000366872">
    <property type="component" value="Unassembled WGS sequence"/>
</dbReference>
<dbReference type="InterPro" id="IPR015424">
    <property type="entry name" value="PyrdxlP-dep_Trfase"/>
</dbReference>
<dbReference type="Gene3D" id="3.40.640.10">
    <property type="entry name" value="Type I PLP-dependent aspartate aminotransferase-like (Major domain)"/>
    <property type="match status" value="1"/>
</dbReference>
<dbReference type="PROSITE" id="PS00096">
    <property type="entry name" value="SHMT"/>
    <property type="match status" value="1"/>
</dbReference>
<comment type="subcellular location">
    <subcellularLocation>
        <location evidence="3 13">Cytoplasm</location>
    </subcellularLocation>
</comment>
<dbReference type="GO" id="GO:0035999">
    <property type="term" value="P:tetrahydrofolate interconversion"/>
    <property type="evidence" value="ECO:0007669"/>
    <property type="project" value="UniProtKB-UniRule"/>
</dbReference>
<dbReference type="InterPro" id="IPR015421">
    <property type="entry name" value="PyrdxlP-dep_Trfase_major"/>
</dbReference>
<evidence type="ECO:0000256" key="11">
    <source>
        <dbReference type="ARBA" id="ARBA00022898"/>
    </source>
</evidence>
<dbReference type="GO" id="GO:0016861">
    <property type="term" value="F:intramolecular oxidoreductase activity, interconverting aldoses and ketoses"/>
    <property type="evidence" value="ECO:0007669"/>
    <property type="project" value="UniProtKB-ARBA"/>
</dbReference>
<dbReference type="EC" id="2.1.2.1" evidence="13"/>
<evidence type="ECO:0000313" key="16">
    <source>
        <dbReference type="Proteomes" id="UP000366872"/>
    </source>
</evidence>
<evidence type="ECO:0000256" key="7">
    <source>
        <dbReference type="ARBA" id="ARBA00022490"/>
    </source>
</evidence>
<comment type="cofactor">
    <cofactor evidence="2 13">
        <name>pyridoxal 5'-phosphate</name>
        <dbReference type="ChEBI" id="CHEBI:597326"/>
    </cofactor>
</comment>
<dbReference type="PANTHER" id="PTHR11680">
    <property type="entry name" value="SERINE HYDROXYMETHYLTRANSFERASE"/>
    <property type="match status" value="1"/>
</dbReference>
<evidence type="ECO:0000256" key="2">
    <source>
        <dbReference type="ARBA" id="ARBA00001933"/>
    </source>
</evidence>
<dbReference type="AlphaFoldDB" id="A0A6C2UDE0"/>
<proteinExistence type="inferred from homology"/>
<evidence type="ECO:0000256" key="5">
    <source>
        <dbReference type="ARBA" id="ARBA00008754"/>
    </source>
</evidence>
<feature type="binding site" evidence="13">
    <location>
        <position position="389"/>
    </location>
    <ligand>
        <name>(6S)-5,6,7,8-tetrahydrofolate</name>
        <dbReference type="ChEBI" id="CHEBI:57453"/>
    </ligand>
</feature>
<sequence length="559" mass="60729">MKIAIGSDHGGFALKTRIAEILMDKGITVEDLGCNSADSVDYPDYAAAVAEEVSNATVDQGIIVCTTGIGVSMTANKFPRVRAALCLNAEMASMTRQHNNANVLCLSGKFTPEAEAEAILEAWLSSEFEGGRHERRVMKIKDYASETAGTIAVYDADPEIYALLKKEDQRQKENLELIASENIVSKAVREVAGSRMTNKYAEGYPAKRWYNGCEWVDEAERLAIDRAKELFGAEHANVQPHHGSGANMAVYYAMLNPGDTILAMSLAEGGHLTHGHPMNFSGRFFNVVPYGVDKETEQIDYDNVQALADKHKPKMLVAGASAYSRIIDFKRLRKIADSCGAYLMVDMAHIAGLVAAGCHPNPVPYAEFVTTTTHKTLRGPRGGMILCQEKFAADIDKQVFPGIQGGPLMHTIAAKAVCFHEDLQPSFKQYQQQVVKNAQALAAALEDDDIRLVSGGTDNHLMLVDLTKTGVTGKDAAIALDKAAITVNKNAIPFDTKSPFVTSGIRIGTPAVTTRGMKEAEMEKIAEFIKRAIRHADNDAVLAQIKEEVIALTAQFPIP</sequence>
<keyword evidence="7 13" id="KW-0963">Cytoplasm</keyword>
<dbReference type="NCBIfam" id="NF004051">
    <property type="entry name" value="PRK05571.1"/>
    <property type="match status" value="1"/>
</dbReference>
<dbReference type="UniPathway" id="UPA00288">
    <property type="reaction ID" value="UER01023"/>
</dbReference>
<dbReference type="GO" id="GO:0032259">
    <property type="term" value="P:methylation"/>
    <property type="evidence" value="ECO:0007669"/>
    <property type="project" value="UniProtKB-KW"/>
</dbReference>
<gene>
    <name evidence="13 15" type="primary">glyA</name>
    <name evidence="15" type="ORF">PDESU_05990</name>
</gene>
<keyword evidence="9 13" id="KW-0028">Amino-acid biosynthesis</keyword>
<dbReference type="HAMAP" id="MF_00051">
    <property type="entry name" value="SHMT"/>
    <property type="match status" value="1"/>
</dbReference>
<feature type="site" description="Plays an important role in substrate specificity" evidence="13">
    <location>
        <position position="374"/>
    </location>
</feature>
<keyword evidence="10 13" id="KW-0808">Transferase</keyword>
<evidence type="ECO:0000256" key="6">
    <source>
        <dbReference type="ARBA" id="ARBA00011738"/>
    </source>
</evidence>
<dbReference type="NCBIfam" id="NF000586">
    <property type="entry name" value="PRK00011.1"/>
    <property type="match status" value="1"/>
</dbReference>
<evidence type="ECO:0000256" key="9">
    <source>
        <dbReference type="ARBA" id="ARBA00022605"/>
    </source>
</evidence>
<organism evidence="15 16">
    <name type="scientific">Pontiella desulfatans</name>
    <dbReference type="NCBI Taxonomy" id="2750659"/>
    <lineage>
        <taxon>Bacteria</taxon>
        <taxon>Pseudomonadati</taxon>
        <taxon>Kiritimatiellota</taxon>
        <taxon>Kiritimatiellia</taxon>
        <taxon>Kiritimatiellales</taxon>
        <taxon>Pontiellaceae</taxon>
        <taxon>Pontiella</taxon>
    </lineage>
</organism>
<dbReference type="Pfam" id="PF00464">
    <property type="entry name" value="SHMT"/>
    <property type="match status" value="1"/>
</dbReference>
<keyword evidence="12" id="KW-0413">Isomerase</keyword>
<evidence type="ECO:0000256" key="4">
    <source>
        <dbReference type="ARBA" id="ARBA00006376"/>
    </source>
</evidence>
<keyword evidence="15" id="KW-0489">Methyltransferase</keyword>
<evidence type="ECO:0000256" key="13">
    <source>
        <dbReference type="HAMAP-Rule" id="MF_00051"/>
    </source>
</evidence>
<comment type="subunit">
    <text evidence="6 13">Homodimer.</text>
</comment>
<evidence type="ECO:0000256" key="8">
    <source>
        <dbReference type="ARBA" id="ARBA00022563"/>
    </source>
</evidence>
<feature type="domain" description="Serine hydroxymethyltransferase-like" evidence="14">
    <location>
        <begin position="155"/>
        <end position="529"/>
    </location>
</feature>
<dbReference type="GO" id="GO:0030170">
    <property type="term" value="F:pyridoxal phosphate binding"/>
    <property type="evidence" value="ECO:0007669"/>
    <property type="project" value="UniProtKB-UniRule"/>
</dbReference>
<feature type="modified residue" description="N6-(pyridoxal phosphate)lysine" evidence="13">
    <location>
        <position position="375"/>
    </location>
</feature>
<accession>A0A6C2UDE0</accession>
<keyword evidence="16" id="KW-1185">Reference proteome</keyword>
<keyword evidence="8 13" id="KW-0554">One-carbon metabolism</keyword>
<dbReference type="CDD" id="cd00378">
    <property type="entry name" value="SHMT"/>
    <property type="match status" value="1"/>
</dbReference>
<dbReference type="EMBL" id="CAAHFG010000004">
    <property type="protein sequence ID" value="VGO17394.1"/>
    <property type="molecule type" value="Genomic_DNA"/>
</dbReference>
<dbReference type="Gene3D" id="3.90.1150.10">
    <property type="entry name" value="Aspartate Aminotransferase, domain 1"/>
    <property type="match status" value="1"/>
</dbReference>
<feature type="binding site" evidence="13">
    <location>
        <position position="266"/>
    </location>
    <ligand>
        <name>(6S)-5,6,7,8-tetrahydrofolate</name>
        <dbReference type="ChEBI" id="CHEBI:57453"/>
    </ligand>
</feature>
<comment type="similarity">
    <text evidence="5">Belongs to the LacAB/RpiB family.</text>
</comment>
<evidence type="ECO:0000256" key="12">
    <source>
        <dbReference type="ARBA" id="ARBA00023235"/>
    </source>
</evidence>
<dbReference type="InterPro" id="IPR004785">
    <property type="entry name" value="RpiB"/>
</dbReference>
<dbReference type="InterPro" id="IPR039429">
    <property type="entry name" value="SHMT-like_dom"/>
</dbReference>
<dbReference type="GO" id="GO:0008168">
    <property type="term" value="F:methyltransferase activity"/>
    <property type="evidence" value="ECO:0007669"/>
    <property type="project" value="UniProtKB-KW"/>
</dbReference>
<dbReference type="UniPathway" id="UPA00193"/>
<dbReference type="SUPFAM" id="SSF89623">
    <property type="entry name" value="Ribose/Galactose isomerase RpiB/AlsB"/>
    <property type="match status" value="1"/>
</dbReference>
<dbReference type="FunFam" id="3.90.1150.10:FF:000003">
    <property type="entry name" value="Serine hydroxymethyltransferase"/>
    <property type="match status" value="1"/>
</dbReference>
<dbReference type="NCBIfam" id="TIGR00689">
    <property type="entry name" value="rpiB_lacA_lacB"/>
    <property type="match status" value="1"/>
</dbReference>
<name>A0A6C2UDE0_PONDE</name>
<comment type="function">
    <text evidence="13">Catalyzes the reversible interconversion of serine and glycine with tetrahydrofolate (THF) serving as the one-carbon carrier. This reaction serves as the major source of one-carbon groups required for the biosynthesis of purines, thymidylate, methionine, and other important biomolecules. Also exhibits THF-independent aldolase activity toward beta-hydroxyamino acids, producing glycine and aldehydes, via a retro-aldol mechanism.</text>
</comment>
<dbReference type="Gene3D" id="3.40.1400.10">
    <property type="entry name" value="Sugar-phosphate isomerase, RpiB/LacA/LacB"/>
    <property type="match status" value="1"/>
</dbReference>
<keyword evidence="11 13" id="KW-0663">Pyridoxal phosphate</keyword>
<dbReference type="InterPro" id="IPR049943">
    <property type="entry name" value="Ser_HO-MeTrfase-like"/>
</dbReference>
<evidence type="ECO:0000256" key="1">
    <source>
        <dbReference type="ARBA" id="ARBA00001528"/>
    </source>
</evidence>
<dbReference type="SUPFAM" id="SSF53383">
    <property type="entry name" value="PLP-dependent transferases"/>
    <property type="match status" value="1"/>
</dbReference>
<dbReference type="GO" id="GO:0004372">
    <property type="term" value="F:glycine hydroxymethyltransferase activity"/>
    <property type="evidence" value="ECO:0007669"/>
    <property type="project" value="UniProtKB-UniRule"/>
</dbReference>
<dbReference type="RefSeq" id="WP_222847367.1">
    <property type="nucleotide sequence ID" value="NZ_CAAHFG010000004.1"/>
</dbReference>
<evidence type="ECO:0000313" key="15">
    <source>
        <dbReference type="EMBL" id="VGO17394.1"/>
    </source>
</evidence>
<evidence type="ECO:0000259" key="14">
    <source>
        <dbReference type="Pfam" id="PF00464"/>
    </source>
</evidence>
<reference evidence="15 16" key="1">
    <citation type="submission" date="2019-04" db="EMBL/GenBank/DDBJ databases">
        <authorList>
            <person name="Van Vliet M D."/>
        </authorList>
    </citation>
    <scope>NUCLEOTIDE SEQUENCE [LARGE SCALE GENOMIC DNA]</scope>
    <source>
        <strain evidence="15 16">F1</strain>
    </source>
</reference>
<dbReference type="GO" id="GO:0005975">
    <property type="term" value="P:carbohydrate metabolic process"/>
    <property type="evidence" value="ECO:0007669"/>
    <property type="project" value="InterPro"/>
</dbReference>